<protein>
    <submittedName>
        <fullName evidence="1">Uncharacterized protein</fullName>
    </submittedName>
</protein>
<accession>A0A4Y2F308</accession>
<name>A0A4Y2F308_ARAVE</name>
<reference evidence="1 2" key="1">
    <citation type="journal article" date="2019" name="Sci. Rep.">
        <title>Orb-weaving spider Araneus ventricosus genome elucidates the spidroin gene catalogue.</title>
        <authorList>
            <person name="Kono N."/>
            <person name="Nakamura H."/>
            <person name="Ohtoshi R."/>
            <person name="Moran D.A.P."/>
            <person name="Shinohara A."/>
            <person name="Yoshida Y."/>
            <person name="Fujiwara M."/>
            <person name="Mori M."/>
            <person name="Tomita M."/>
            <person name="Arakawa K."/>
        </authorList>
    </citation>
    <scope>NUCLEOTIDE SEQUENCE [LARGE SCALE GENOMIC DNA]</scope>
</reference>
<dbReference type="EMBL" id="BGPR01000797">
    <property type="protein sequence ID" value="GBM35910.1"/>
    <property type="molecule type" value="Genomic_DNA"/>
</dbReference>
<comment type="caution">
    <text evidence="1">The sequence shown here is derived from an EMBL/GenBank/DDBJ whole genome shotgun (WGS) entry which is preliminary data.</text>
</comment>
<gene>
    <name evidence="1" type="ORF">AVEN_244978_1</name>
</gene>
<evidence type="ECO:0000313" key="2">
    <source>
        <dbReference type="Proteomes" id="UP000499080"/>
    </source>
</evidence>
<proteinExistence type="predicted"/>
<dbReference type="Proteomes" id="UP000499080">
    <property type="component" value="Unassembled WGS sequence"/>
</dbReference>
<keyword evidence="2" id="KW-1185">Reference proteome</keyword>
<evidence type="ECO:0000313" key="1">
    <source>
        <dbReference type="EMBL" id="GBM35910.1"/>
    </source>
</evidence>
<sequence>MNAKQDKCWLSSQRENEATQASSTTSYQALITSESQRCDLNQLRVKKECLKFTRVAHALLCKVRIWKVSVFQTGTSRPQLDGCPTSGKGRGATFLMALRKTPAAVLTSTTLTRPSSPGIAL</sequence>
<dbReference type="AlphaFoldDB" id="A0A4Y2F308"/>
<organism evidence="1 2">
    <name type="scientific">Araneus ventricosus</name>
    <name type="common">Orbweaver spider</name>
    <name type="synonym">Epeira ventricosa</name>
    <dbReference type="NCBI Taxonomy" id="182803"/>
    <lineage>
        <taxon>Eukaryota</taxon>
        <taxon>Metazoa</taxon>
        <taxon>Ecdysozoa</taxon>
        <taxon>Arthropoda</taxon>
        <taxon>Chelicerata</taxon>
        <taxon>Arachnida</taxon>
        <taxon>Araneae</taxon>
        <taxon>Araneomorphae</taxon>
        <taxon>Entelegynae</taxon>
        <taxon>Araneoidea</taxon>
        <taxon>Araneidae</taxon>
        <taxon>Araneus</taxon>
    </lineage>
</organism>